<reference evidence="3" key="1">
    <citation type="journal article" date="2021" name="Microorganisms">
        <title>The Ever-Expanding Pseudomonas Genus: Description of 43 New Species and Partition of the Pseudomonas putida Group.</title>
        <authorList>
            <person name="Girard L."/>
            <person name="Lood C."/>
            <person name="Hofte M."/>
            <person name="Vandamme P."/>
            <person name="Rokni-Zadeh H."/>
            <person name="van Noort V."/>
            <person name="Lavigne R."/>
            <person name="De Mot R."/>
        </authorList>
    </citation>
    <scope>NUCLEOTIDE SEQUENCE</scope>
    <source>
        <strain evidence="3">COW40</strain>
    </source>
</reference>
<sequence length="222" mass="23427">MHIYAIVGAGGFGREVMPVAREMLAQRSTEPYRLVFVDDGDITGPVNGHDVLTTEAFFALDASQRYFNVAIGSGATRELVAQRMIDKGAQPFQIRALAQSVVLDGNQIGEGAVLCPFTTITSNAKIGRFFQSNIYSYVAHDCEIGDFVTFAPGVKCNGSVRIEDHAYIGTGAVIKQGTPQRPIVIGKGAIVGMGAVVNKSVAPGETVVGNPAKPLRKLGAGS</sequence>
<dbReference type="CDD" id="cd03360">
    <property type="entry name" value="LbH_AT_putative"/>
    <property type="match status" value="1"/>
</dbReference>
<proteinExistence type="inferred from homology"/>
<comment type="similarity">
    <text evidence="1">Belongs to the transferase hexapeptide repeat family.</text>
</comment>
<dbReference type="PANTHER" id="PTHR43300">
    <property type="entry name" value="ACETYLTRANSFERASE"/>
    <property type="match status" value="1"/>
</dbReference>
<keyword evidence="4" id="KW-1185">Reference proteome</keyword>
<dbReference type="PANTHER" id="PTHR43300:SF7">
    <property type="entry name" value="UDP-N-ACETYLBACILLOSAMINE N-ACETYLTRANSFERASE"/>
    <property type="match status" value="1"/>
</dbReference>
<dbReference type="RefSeq" id="WP_217842330.1">
    <property type="nucleotide sequence ID" value="NZ_CP077076.1"/>
</dbReference>
<dbReference type="InterPro" id="IPR020019">
    <property type="entry name" value="AcTrfase_PglD-like"/>
</dbReference>
<evidence type="ECO:0000313" key="3">
    <source>
        <dbReference type="EMBL" id="QXH52908.1"/>
    </source>
</evidence>
<name>A0ABX8NBV0_9PSED</name>
<dbReference type="InterPro" id="IPR050179">
    <property type="entry name" value="Trans_hexapeptide_repeat"/>
</dbReference>
<gene>
    <name evidence="3" type="ORF">KSS94_07185</name>
</gene>
<dbReference type="EMBL" id="CP077076">
    <property type="protein sequence ID" value="QXH52908.1"/>
    <property type="molecule type" value="Genomic_DNA"/>
</dbReference>
<protein>
    <submittedName>
        <fullName evidence="3">Acetyltransferase</fullName>
    </submittedName>
</protein>
<organism evidence="3 4">
    <name type="scientific">Pseudomonas fakonensis</name>
    <dbReference type="NCBI Taxonomy" id="2842355"/>
    <lineage>
        <taxon>Bacteria</taxon>
        <taxon>Pseudomonadati</taxon>
        <taxon>Pseudomonadota</taxon>
        <taxon>Gammaproteobacteria</taxon>
        <taxon>Pseudomonadales</taxon>
        <taxon>Pseudomonadaceae</taxon>
        <taxon>Pseudomonas</taxon>
    </lineage>
</organism>
<evidence type="ECO:0000259" key="2">
    <source>
        <dbReference type="Pfam" id="PF17836"/>
    </source>
</evidence>
<dbReference type="NCBIfam" id="TIGR03570">
    <property type="entry name" value="NeuD_NnaD"/>
    <property type="match status" value="1"/>
</dbReference>
<dbReference type="InterPro" id="IPR041561">
    <property type="entry name" value="PglD_N"/>
</dbReference>
<accession>A0ABX8NBV0</accession>
<feature type="domain" description="PglD N-terminal" evidence="2">
    <location>
        <begin position="5"/>
        <end position="83"/>
    </location>
</feature>
<dbReference type="Pfam" id="PF17836">
    <property type="entry name" value="PglD_N"/>
    <property type="match status" value="1"/>
</dbReference>
<evidence type="ECO:0000256" key="1">
    <source>
        <dbReference type="ARBA" id="ARBA00007274"/>
    </source>
</evidence>
<dbReference type="Proteomes" id="UP001046350">
    <property type="component" value="Chromosome"/>
</dbReference>
<evidence type="ECO:0000313" key="4">
    <source>
        <dbReference type="Proteomes" id="UP001046350"/>
    </source>
</evidence>